<evidence type="ECO:0000313" key="3">
    <source>
        <dbReference type="Proteomes" id="UP000317909"/>
    </source>
</evidence>
<sequence length="130" mass="14939">MPRPRFTLRVMLVATAIVAVWLGWNVSVVQRRKLALESNSTLSKWHEEPARPLCDVDFFVDDPEPRTNPASAYDLGYVRLPPTAPFRVSTLRKWMGDQPVWQIRYTPGEAPEKMQQLFPEAIIAYKDAVK</sequence>
<accession>A0A517U1S0</accession>
<feature type="transmembrane region" description="Helical" evidence="1">
    <location>
        <begin position="6"/>
        <end position="24"/>
    </location>
</feature>
<dbReference type="Proteomes" id="UP000317909">
    <property type="component" value="Chromosome"/>
</dbReference>
<evidence type="ECO:0000313" key="2">
    <source>
        <dbReference type="EMBL" id="QDT74553.1"/>
    </source>
</evidence>
<gene>
    <name evidence="2" type="ORF">I41_37500</name>
</gene>
<name>A0A517U1S0_9BACT</name>
<proteinExistence type="predicted"/>
<reference evidence="2 3" key="1">
    <citation type="submission" date="2019-02" db="EMBL/GenBank/DDBJ databases">
        <title>Deep-cultivation of Planctomycetes and their phenomic and genomic characterization uncovers novel biology.</title>
        <authorList>
            <person name="Wiegand S."/>
            <person name="Jogler M."/>
            <person name="Boedeker C."/>
            <person name="Pinto D."/>
            <person name="Vollmers J."/>
            <person name="Rivas-Marin E."/>
            <person name="Kohn T."/>
            <person name="Peeters S.H."/>
            <person name="Heuer A."/>
            <person name="Rast P."/>
            <person name="Oberbeckmann S."/>
            <person name="Bunk B."/>
            <person name="Jeske O."/>
            <person name="Meyerdierks A."/>
            <person name="Storesund J.E."/>
            <person name="Kallscheuer N."/>
            <person name="Luecker S."/>
            <person name="Lage O.M."/>
            <person name="Pohl T."/>
            <person name="Merkel B.J."/>
            <person name="Hornburger P."/>
            <person name="Mueller R.-W."/>
            <person name="Bruemmer F."/>
            <person name="Labrenz M."/>
            <person name="Spormann A.M."/>
            <person name="Op den Camp H."/>
            <person name="Overmann J."/>
            <person name="Amann R."/>
            <person name="Jetten M.S.M."/>
            <person name="Mascher T."/>
            <person name="Medema M.H."/>
            <person name="Devos D.P."/>
            <person name="Kaster A.-K."/>
            <person name="Ovreas L."/>
            <person name="Rohde M."/>
            <person name="Galperin M.Y."/>
            <person name="Jogler C."/>
        </authorList>
    </citation>
    <scope>NUCLEOTIDE SEQUENCE [LARGE SCALE GENOMIC DNA]</scope>
    <source>
        <strain evidence="2 3">I41</strain>
    </source>
</reference>
<dbReference type="KEGG" id="llh:I41_37500"/>
<dbReference type="AlphaFoldDB" id="A0A517U1S0"/>
<organism evidence="2 3">
    <name type="scientific">Lacipirellula limnantheis</name>
    <dbReference type="NCBI Taxonomy" id="2528024"/>
    <lineage>
        <taxon>Bacteria</taxon>
        <taxon>Pseudomonadati</taxon>
        <taxon>Planctomycetota</taxon>
        <taxon>Planctomycetia</taxon>
        <taxon>Pirellulales</taxon>
        <taxon>Lacipirellulaceae</taxon>
        <taxon>Lacipirellula</taxon>
    </lineage>
</organism>
<evidence type="ECO:0000256" key="1">
    <source>
        <dbReference type="SAM" id="Phobius"/>
    </source>
</evidence>
<keyword evidence="1" id="KW-1133">Transmembrane helix</keyword>
<dbReference type="EMBL" id="CP036339">
    <property type="protein sequence ID" value="QDT74553.1"/>
    <property type="molecule type" value="Genomic_DNA"/>
</dbReference>
<keyword evidence="1" id="KW-0472">Membrane</keyword>
<protein>
    <submittedName>
        <fullName evidence="2">Uncharacterized protein</fullName>
    </submittedName>
</protein>
<keyword evidence="3" id="KW-1185">Reference proteome</keyword>
<dbReference type="RefSeq" id="WP_145434285.1">
    <property type="nucleotide sequence ID" value="NZ_CP036339.1"/>
</dbReference>
<keyword evidence="1" id="KW-0812">Transmembrane</keyword>